<dbReference type="EMBL" id="LR216287">
    <property type="protein sequence ID" value="VFJ15358.1"/>
    <property type="molecule type" value="Genomic_DNA"/>
</dbReference>
<reference evidence="1 2" key="1">
    <citation type="submission" date="2019-02" db="EMBL/GenBank/DDBJ databases">
        <authorList>
            <person name="Lehtovirta-Morley E L."/>
        </authorList>
    </citation>
    <scope>NUCLEOTIDE SEQUENCE [LARGE SCALE GENOMIC DNA]</scope>
    <source>
        <strain evidence="1">NFRAN1</strain>
    </source>
</reference>
<keyword evidence="2" id="KW-1185">Reference proteome</keyword>
<gene>
    <name evidence="1" type="ORF">NFRAN_3040</name>
</gene>
<name>A0A484IF10_9ARCH</name>
<evidence type="ECO:0000313" key="2">
    <source>
        <dbReference type="Proteomes" id="UP000294299"/>
    </source>
</evidence>
<evidence type="ECO:0008006" key="3">
    <source>
        <dbReference type="Google" id="ProtNLM"/>
    </source>
</evidence>
<proteinExistence type="predicted"/>
<organism evidence="1 2">
    <name type="scientific">Candidatus Nitrosocosmicus franklandianus</name>
    <dbReference type="NCBI Taxonomy" id="1798806"/>
    <lineage>
        <taxon>Archaea</taxon>
        <taxon>Nitrososphaerota</taxon>
        <taxon>Nitrososphaeria</taxon>
        <taxon>Nitrososphaerales</taxon>
        <taxon>Nitrososphaeraceae</taxon>
        <taxon>Candidatus Nitrosocosmicus</taxon>
    </lineage>
</organism>
<accession>A0A484IF10</accession>
<sequence length="173" mass="20428">MNDKFVNLFENFYKQLSELNKISAMGPFVSLLNDPQLNINNMREYGNILINYQIVLNKYLTQMINSYFLALDKVSEGLQDKDSDEVRKHIIDSFEEVFSSMFESDEFSINYNNLINIIIDLNKSYQKFFDASMPFVGRQSLSKEEKDLLFNNLYEIKKLSLEIRNKLNEKNDE</sequence>
<dbReference type="Proteomes" id="UP000294299">
    <property type="component" value="Chromosome NFRAN"/>
</dbReference>
<evidence type="ECO:0000313" key="1">
    <source>
        <dbReference type="EMBL" id="VFJ15358.1"/>
    </source>
</evidence>
<protein>
    <recommendedName>
        <fullName evidence="3">Poly(3-hydroxyalkanoate) polymerase subunit PhaE</fullName>
    </recommendedName>
</protein>
<dbReference type="AlphaFoldDB" id="A0A484IF10"/>
<dbReference type="KEGG" id="nfn:NFRAN_3040"/>